<dbReference type="Gene3D" id="3.40.50.150">
    <property type="entry name" value="Vaccinia Virus protein VP39"/>
    <property type="match status" value="1"/>
</dbReference>
<organism evidence="3">
    <name type="scientific">Odontella aurita</name>
    <dbReference type="NCBI Taxonomy" id="265563"/>
    <lineage>
        <taxon>Eukaryota</taxon>
        <taxon>Sar</taxon>
        <taxon>Stramenopiles</taxon>
        <taxon>Ochrophyta</taxon>
        <taxon>Bacillariophyta</taxon>
        <taxon>Mediophyceae</taxon>
        <taxon>Biddulphiophycidae</taxon>
        <taxon>Eupodiscales</taxon>
        <taxon>Odontellaceae</taxon>
        <taxon>Odontella</taxon>
    </lineage>
</organism>
<keyword evidence="2" id="KW-0732">Signal</keyword>
<protein>
    <submittedName>
        <fullName evidence="3">Uncharacterized protein</fullName>
    </submittedName>
</protein>
<gene>
    <name evidence="3" type="ORF">OAUR00152_LOCUS30116</name>
</gene>
<dbReference type="SUPFAM" id="SSF53335">
    <property type="entry name" value="S-adenosyl-L-methionine-dependent methyltransferases"/>
    <property type="match status" value="1"/>
</dbReference>
<evidence type="ECO:0000256" key="1">
    <source>
        <dbReference type="SAM" id="MobiDB-lite"/>
    </source>
</evidence>
<feature type="chain" id="PRO_5031346649" evidence="2">
    <location>
        <begin position="23"/>
        <end position="489"/>
    </location>
</feature>
<dbReference type="Gene3D" id="1.25.40.10">
    <property type="entry name" value="Tetratricopeptide repeat domain"/>
    <property type="match status" value="1"/>
</dbReference>
<sequence length="489" mass="52058">MRVAASTIIAFLLVSLADNATAAAAGRCSSPAFLPSRRTSTVPGGGSPAANDDPSPPIRPRTSAFSALSMSTTTFGDASSVGDADRSFRQGISLEKFGLTRAAAAAFHESATLYQCFLDHHRDATGAGLDGEGGEGALLGGGDGGILAAAAANEFGHVTDLHPSGPNSCRAVLAYACVRLAHLSHDALGDSKAAARLYREATSIDPSPSAVSYDGVGTSVEASGGDLEEAAAAYGEAARLGPRNGAVNFHRAVALERLGRTDEAELIFDVLRRGGAELSCLVDSWGYVRWHTRKIARESNNIHRGTRDMLRIGLDAAQSLVENENGLVLEFGVGSGRSIRMIQEMVPLDVPVHGFDTFTGLPHAWGSEPAGAYSTGGSIPNLEGEVYFHKGLFKDTVSNFLEGTEKYQPLAFANVDCDLYGSTLDILEGLYSRVVPGTVLAFDEYLCHPTWRQDEFRAWRECCKRFGWHYEYLGFSLSTKQAVVRVTEA</sequence>
<dbReference type="InterPro" id="IPR011990">
    <property type="entry name" value="TPR-like_helical_dom_sf"/>
</dbReference>
<dbReference type="InterPro" id="IPR019734">
    <property type="entry name" value="TPR_rpt"/>
</dbReference>
<name>A0A7S4JM60_9STRA</name>
<dbReference type="InterPro" id="IPR029063">
    <property type="entry name" value="SAM-dependent_MTases_sf"/>
</dbReference>
<feature type="region of interest" description="Disordered" evidence="1">
    <location>
        <begin position="34"/>
        <end position="61"/>
    </location>
</feature>
<dbReference type="InterPro" id="IPR008884">
    <property type="entry name" value="TylF_MeTrfase"/>
</dbReference>
<proteinExistence type="predicted"/>
<dbReference type="Pfam" id="PF13181">
    <property type="entry name" value="TPR_8"/>
    <property type="match status" value="1"/>
</dbReference>
<dbReference type="PANTHER" id="PTHR40036:SF1">
    <property type="entry name" value="MACROCIN O-METHYLTRANSFERASE"/>
    <property type="match status" value="1"/>
</dbReference>
<evidence type="ECO:0000256" key="2">
    <source>
        <dbReference type="SAM" id="SignalP"/>
    </source>
</evidence>
<dbReference type="SUPFAM" id="SSF48452">
    <property type="entry name" value="TPR-like"/>
    <property type="match status" value="1"/>
</dbReference>
<dbReference type="Pfam" id="PF05711">
    <property type="entry name" value="TylF"/>
    <property type="match status" value="1"/>
</dbReference>
<dbReference type="EMBL" id="HBKQ01043678">
    <property type="protein sequence ID" value="CAE2267971.1"/>
    <property type="molecule type" value="Transcribed_RNA"/>
</dbReference>
<dbReference type="PANTHER" id="PTHR40036">
    <property type="entry name" value="MACROCIN O-METHYLTRANSFERASE"/>
    <property type="match status" value="1"/>
</dbReference>
<evidence type="ECO:0000313" key="3">
    <source>
        <dbReference type="EMBL" id="CAE2267971.1"/>
    </source>
</evidence>
<feature type="signal peptide" evidence="2">
    <location>
        <begin position="1"/>
        <end position="22"/>
    </location>
</feature>
<dbReference type="AlphaFoldDB" id="A0A7S4JM60"/>
<reference evidence="3" key="1">
    <citation type="submission" date="2021-01" db="EMBL/GenBank/DDBJ databases">
        <authorList>
            <person name="Corre E."/>
            <person name="Pelletier E."/>
            <person name="Niang G."/>
            <person name="Scheremetjew M."/>
            <person name="Finn R."/>
            <person name="Kale V."/>
            <person name="Holt S."/>
            <person name="Cochrane G."/>
            <person name="Meng A."/>
            <person name="Brown T."/>
            <person name="Cohen L."/>
        </authorList>
    </citation>
    <scope>NUCLEOTIDE SEQUENCE</scope>
    <source>
        <strain evidence="3">Isolate 1302-5</strain>
    </source>
</reference>
<accession>A0A7S4JM60</accession>